<dbReference type="Pfam" id="PF11726">
    <property type="entry name" value="YagK_YfjJ_C"/>
    <property type="match status" value="1"/>
</dbReference>
<keyword evidence="3" id="KW-1185">Reference proteome</keyword>
<name>A0ABN0JJ50_9GAMM</name>
<sequence length="296" mass="34747">MSHPAKINESFYSSNEAILTIEIEEFIQSCIQVTRQPRSFYENFSDLLLEFDQIYNPDFSYSSLIDLFCTLLYDYQQELDSPVALYRALKQNTFGQWQEYFIQTQAAHQNDMSQHRYNEKLNAESLDKRLLELVDEYQALLVVRVDLAYIQSPNIQQAEQDLEKLRRRINRSKYGDEILLLVWASEQGASKGYHCHLALIFDERDRTGAWSIAKAIGELWEEITNDQGCYFNCHDSNYLNRYAKRDVIGIGIIYCNVAYQVEKMRSTLAYFARPDKGQHLRVKTSKKKRSFGMSQR</sequence>
<evidence type="ECO:0000259" key="1">
    <source>
        <dbReference type="Pfam" id="PF11726"/>
    </source>
</evidence>
<feature type="domain" description="YagK/YfjJ C-terminal" evidence="1">
    <location>
        <begin position="135"/>
        <end position="294"/>
    </location>
</feature>
<organism evidence="2 3">
    <name type="scientific">Acinetobacter proteolyticus</name>
    <dbReference type="NCBI Taxonomy" id="1776741"/>
    <lineage>
        <taxon>Bacteria</taxon>
        <taxon>Pseudomonadati</taxon>
        <taxon>Pseudomonadota</taxon>
        <taxon>Gammaproteobacteria</taxon>
        <taxon>Moraxellales</taxon>
        <taxon>Moraxellaceae</taxon>
        <taxon>Acinetobacter</taxon>
    </lineage>
</organism>
<dbReference type="EMBL" id="APOI01000002">
    <property type="protein sequence ID" value="ENU25271.1"/>
    <property type="molecule type" value="Genomic_DNA"/>
</dbReference>
<dbReference type="Proteomes" id="UP000013034">
    <property type="component" value="Unassembled WGS sequence"/>
</dbReference>
<reference evidence="2 3" key="1">
    <citation type="submission" date="2013-02" db="EMBL/GenBank/DDBJ databases">
        <title>The Genome Sequence of Acinetobacter sp. NIPH 809.</title>
        <authorList>
            <consortium name="The Broad Institute Genome Sequencing Platform"/>
            <consortium name="The Broad Institute Genome Sequencing Center for Infectious Disease"/>
            <person name="Cerqueira G."/>
            <person name="Feldgarden M."/>
            <person name="Courvalin P."/>
            <person name="Perichon B."/>
            <person name="Grillot-Courvalin C."/>
            <person name="Clermont D."/>
            <person name="Rocha E."/>
            <person name="Yoon E.-J."/>
            <person name="Nemec A."/>
            <person name="Walker B."/>
            <person name="Young S.K."/>
            <person name="Zeng Q."/>
            <person name="Gargeya S."/>
            <person name="Fitzgerald M."/>
            <person name="Haas B."/>
            <person name="Abouelleil A."/>
            <person name="Alvarado L."/>
            <person name="Arachchi H.M."/>
            <person name="Berlin A.M."/>
            <person name="Chapman S.B."/>
            <person name="Dewar J."/>
            <person name="Goldberg J."/>
            <person name="Griggs A."/>
            <person name="Gujja S."/>
            <person name="Hansen M."/>
            <person name="Howarth C."/>
            <person name="Imamovic A."/>
            <person name="Larimer J."/>
            <person name="McCowan C."/>
            <person name="Murphy C."/>
            <person name="Neiman D."/>
            <person name="Pearson M."/>
            <person name="Priest M."/>
            <person name="Roberts A."/>
            <person name="Saif S."/>
            <person name="Shea T."/>
            <person name="Sisk P."/>
            <person name="Sykes S."/>
            <person name="Wortman J."/>
            <person name="Nusbaum C."/>
            <person name="Birren B."/>
        </authorList>
    </citation>
    <scope>NUCLEOTIDE SEQUENCE [LARGE SCALE GENOMIC DNA]</scope>
    <source>
        <strain evidence="2 3">NIPH 809</strain>
    </source>
</reference>
<comment type="caution">
    <text evidence="2">The sequence shown here is derived from an EMBL/GenBank/DDBJ whole genome shotgun (WGS) entry which is preliminary data.</text>
</comment>
<gene>
    <name evidence="2" type="ORF">F993_00045</name>
</gene>
<protein>
    <recommendedName>
        <fullName evidence="1">YagK/YfjJ C-terminal domain-containing protein</fullName>
    </recommendedName>
</protein>
<dbReference type="InterPro" id="IPR057271">
    <property type="entry name" value="YagK_YfjJ_C"/>
</dbReference>
<dbReference type="RefSeq" id="WP_004651967.1">
    <property type="nucleotide sequence ID" value="NZ_KB849177.1"/>
</dbReference>
<proteinExistence type="predicted"/>
<evidence type="ECO:0000313" key="2">
    <source>
        <dbReference type="EMBL" id="ENU25271.1"/>
    </source>
</evidence>
<accession>A0ABN0JJ50</accession>
<evidence type="ECO:0000313" key="3">
    <source>
        <dbReference type="Proteomes" id="UP000013034"/>
    </source>
</evidence>